<feature type="active site" description="Proton acceptor" evidence="9">
    <location>
        <position position="44"/>
    </location>
</feature>
<feature type="region of interest" description="Disordered" evidence="11">
    <location>
        <begin position="251"/>
        <end position="272"/>
    </location>
</feature>
<dbReference type="PROSITE" id="PS00920">
    <property type="entry name" value="NITRIL_CHT_1"/>
    <property type="match status" value="1"/>
</dbReference>
<feature type="binding site" evidence="7">
    <location>
        <begin position="331"/>
        <end position="338"/>
    </location>
    <ligand>
        <name>ATP</name>
        <dbReference type="ChEBI" id="CHEBI:30616"/>
    </ligand>
</feature>
<evidence type="ECO:0000313" key="13">
    <source>
        <dbReference type="EMBL" id="KPJ52728.1"/>
    </source>
</evidence>
<dbReference type="AlphaFoldDB" id="A0A0S7WRF4"/>
<comment type="function">
    <text evidence="7">Catalyzes the ATP-dependent amidation of deamido-NAD to form NAD. Uses L-glutamine as a nitrogen source.</text>
</comment>
<evidence type="ECO:0000313" key="14">
    <source>
        <dbReference type="Proteomes" id="UP000052008"/>
    </source>
</evidence>
<dbReference type="NCBIfam" id="NF010588">
    <property type="entry name" value="PRK13981.1"/>
    <property type="match status" value="1"/>
</dbReference>
<dbReference type="CDD" id="cd07570">
    <property type="entry name" value="GAT_Gln-NAD-synth"/>
    <property type="match status" value="1"/>
</dbReference>
<evidence type="ECO:0000256" key="10">
    <source>
        <dbReference type="RuleBase" id="RU003811"/>
    </source>
</evidence>
<comment type="pathway">
    <text evidence="1 7 8">Cofactor biosynthesis; NAD(+) biosynthesis; NAD(+) from deamido-NAD(+) (L-Gln route): step 1/1.</text>
</comment>
<dbReference type="GO" id="GO:0000257">
    <property type="term" value="F:nitrilase activity"/>
    <property type="evidence" value="ECO:0007669"/>
    <property type="project" value="UniProtKB-ARBA"/>
</dbReference>
<dbReference type="EC" id="6.3.5.1" evidence="7 8"/>
<dbReference type="GO" id="GO:0003952">
    <property type="term" value="F:NAD+ synthase (glutamine-hydrolyzing) activity"/>
    <property type="evidence" value="ECO:0007669"/>
    <property type="project" value="UniProtKB-UniRule"/>
</dbReference>
<dbReference type="GO" id="GO:0004359">
    <property type="term" value="F:glutaminase activity"/>
    <property type="evidence" value="ECO:0007669"/>
    <property type="project" value="InterPro"/>
</dbReference>
<proteinExistence type="inferred from homology"/>
<feature type="binding site" evidence="7">
    <location>
        <position position="556"/>
    </location>
    <ligand>
        <name>deamido-NAD(+)</name>
        <dbReference type="ChEBI" id="CHEBI:58437"/>
        <note>ligand shared between two neighboring subunits</note>
    </ligand>
</feature>
<organism evidence="13 14">
    <name type="scientific">candidate division TA06 bacterium DG_24</name>
    <dbReference type="NCBI Taxonomy" id="1703770"/>
    <lineage>
        <taxon>Bacteria</taxon>
        <taxon>Bacteria division TA06</taxon>
    </lineage>
</organism>
<evidence type="ECO:0000256" key="5">
    <source>
        <dbReference type="ARBA" id="ARBA00022840"/>
    </source>
</evidence>
<evidence type="ECO:0000259" key="12">
    <source>
        <dbReference type="PROSITE" id="PS50263"/>
    </source>
</evidence>
<keyword evidence="6 7" id="KW-0520">NAD</keyword>
<dbReference type="Pfam" id="PF00795">
    <property type="entry name" value="CN_hydrolase"/>
    <property type="match status" value="1"/>
</dbReference>
<dbReference type="InterPro" id="IPR014729">
    <property type="entry name" value="Rossmann-like_a/b/a_fold"/>
</dbReference>
<dbReference type="InterPro" id="IPR036526">
    <property type="entry name" value="C-N_Hydrolase_sf"/>
</dbReference>
<dbReference type="PROSITE" id="PS50263">
    <property type="entry name" value="CN_HYDROLASE"/>
    <property type="match status" value="1"/>
</dbReference>
<dbReference type="GO" id="GO:0008795">
    <property type="term" value="F:NAD+ synthase activity"/>
    <property type="evidence" value="ECO:0007669"/>
    <property type="project" value="UniProtKB-UniRule"/>
</dbReference>
<evidence type="ECO:0000256" key="9">
    <source>
        <dbReference type="PROSITE-ProRule" id="PRU10139"/>
    </source>
</evidence>
<evidence type="ECO:0000256" key="1">
    <source>
        <dbReference type="ARBA" id="ARBA00005188"/>
    </source>
</evidence>
<dbReference type="GO" id="GO:0005524">
    <property type="term" value="F:ATP binding"/>
    <property type="evidence" value="ECO:0007669"/>
    <property type="project" value="UniProtKB-UniRule"/>
</dbReference>
<dbReference type="InterPro" id="IPR000132">
    <property type="entry name" value="Nitrilase/CN_hydratase_CS"/>
</dbReference>
<dbReference type="SUPFAM" id="SSF52402">
    <property type="entry name" value="Adenine nucleotide alpha hydrolases-like"/>
    <property type="match status" value="1"/>
</dbReference>
<comment type="similarity">
    <text evidence="2 7 8">In the C-terminal section; belongs to the NAD synthetase family.</text>
</comment>
<evidence type="ECO:0000256" key="7">
    <source>
        <dbReference type="HAMAP-Rule" id="MF_02090"/>
    </source>
</evidence>
<name>A0A0S7WRF4_UNCT6</name>
<evidence type="ECO:0000256" key="8">
    <source>
        <dbReference type="PIRNR" id="PIRNR006630"/>
    </source>
</evidence>
<dbReference type="PATRIC" id="fig|1703770.3.peg.1753"/>
<evidence type="ECO:0000256" key="3">
    <source>
        <dbReference type="ARBA" id="ARBA00022598"/>
    </source>
</evidence>
<feature type="binding site" evidence="7">
    <location>
        <position position="443"/>
    </location>
    <ligand>
        <name>deamido-NAD(+)</name>
        <dbReference type="ChEBI" id="CHEBI:58437"/>
        <note>ligand shared between two neighboring subunits</note>
    </ligand>
</feature>
<feature type="domain" description="CN hydrolase" evidence="12">
    <location>
        <begin position="4"/>
        <end position="246"/>
    </location>
</feature>
<dbReference type="PIRSF" id="PIRSF006630">
    <property type="entry name" value="NADS_GAT"/>
    <property type="match status" value="1"/>
</dbReference>
<dbReference type="InterPro" id="IPR014445">
    <property type="entry name" value="Gln-dep_NAD_synthase"/>
</dbReference>
<feature type="binding site" evidence="7">
    <location>
        <position position="438"/>
    </location>
    <ligand>
        <name>ATP</name>
        <dbReference type="ChEBI" id="CHEBI:30616"/>
    </ligand>
</feature>
<comment type="catalytic activity">
    <reaction evidence="7 8">
        <text>deamido-NAD(+) + L-glutamine + ATP + H2O = L-glutamate + AMP + diphosphate + NAD(+) + H(+)</text>
        <dbReference type="Rhea" id="RHEA:24384"/>
        <dbReference type="ChEBI" id="CHEBI:15377"/>
        <dbReference type="ChEBI" id="CHEBI:15378"/>
        <dbReference type="ChEBI" id="CHEBI:29985"/>
        <dbReference type="ChEBI" id="CHEBI:30616"/>
        <dbReference type="ChEBI" id="CHEBI:33019"/>
        <dbReference type="ChEBI" id="CHEBI:57540"/>
        <dbReference type="ChEBI" id="CHEBI:58359"/>
        <dbReference type="ChEBI" id="CHEBI:58437"/>
        <dbReference type="ChEBI" id="CHEBI:456215"/>
        <dbReference type="EC" id="6.3.5.1"/>
    </reaction>
</comment>
<keyword evidence="4 7" id="KW-0547">Nucleotide-binding</keyword>
<feature type="binding site" evidence="7">
    <location>
        <position position="182"/>
    </location>
    <ligand>
        <name>L-glutamine</name>
        <dbReference type="ChEBI" id="CHEBI:58359"/>
    </ligand>
</feature>
<protein>
    <recommendedName>
        <fullName evidence="7 8">Glutamine-dependent NAD(+) synthetase</fullName>
        <ecNumber evidence="7 8">6.3.5.1</ecNumber>
    </recommendedName>
    <alternativeName>
        <fullName evidence="7 8">NAD(+) synthase [glutamine-hydrolyzing]</fullName>
    </alternativeName>
</protein>
<evidence type="ECO:0000256" key="4">
    <source>
        <dbReference type="ARBA" id="ARBA00022741"/>
    </source>
</evidence>
<dbReference type="PANTHER" id="PTHR23090:SF9">
    <property type="entry name" value="GLUTAMINE-DEPENDENT NAD(+) SYNTHETASE"/>
    <property type="match status" value="1"/>
</dbReference>
<sequence>MRILRVALAQINSTVGDLSGNAAKIVDYIERARDVGADVVAFPEMALSGYPPEDLLLKPRYRRDNREYLQEIVRQTGGLAAVVGFVDGDEGGSIYNAAAVASDGTLHGVYRKMLLPNYGVFDEKRYFSPGSGCPVFVIRGVTVGVNVCEDIWESWGPTACQARDGQAELIINISASPYHAGKWRDREEMLAGRASENRVFVAYNNMVGGQDELVFDGHGLILAPGGELIARGRAFQEDLIVADLDMSQVQEARQGETRGRRASGPPPVNAPPAQWELERIEVSPGPLSSERVPIPPRDVKPPEVLEEIYEALVLGVRDYVRKNGFETVVIGVSGGIDSALVAAIAADALGPEHVKGVVMPSPYTSDRSMQDAARLIDRLEISSMTVDITSTYESYLSMLEGPFAGAAPDVTEENIQARIRGNILMGLSNKFGWLVLTTGNKSEMAVGYATLYGDMAGGFAVIKDVPKTMVYELARYRNGRSAGGPVIPDTIINKPPSAELKDGQIDQDTLPPYEILDPILKAYVEEDRSLSEIVGMGYDEATVRRVIAMVDRAEYKRRQAPPGIKITPRAFGKDRRLPITNWYGRERR</sequence>
<feature type="binding site" evidence="7">
    <location>
        <position position="118"/>
    </location>
    <ligand>
        <name>L-glutamine</name>
        <dbReference type="ChEBI" id="CHEBI:58359"/>
    </ligand>
</feature>
<dbReference type="Gene3D" id="3.40.50.620">
    <property type="entry name" value="HUPs"/>
    <property type="match status" value="1"/>
</dbReference>
<dbReference type="InterPro" id="IPR003010">
    <property type="entry name" value="C-N_Hydrolase"/>
</dbReference>
<comment type="caution">
    <text evidence="13">The sequence shown here is derived from an EMBL/GenBank/DDBJ whole genome shotgun (WGS) entry which is preliminary data.</text>
</comment>
<feature type="active site" description="For glutaminase activity" evidence="7">
    <location>
        <position position="112"/>
    </location>
</feature>
<dbReference type="EMBL" id="LIZS01000044">
    <property type="protein sequence ID" value="KPJ52728.1"/>
    <property type="molecule type" value="Genomic_DNA"/>
</dbReference>
<accession>A0A0S7WRF4</accession>
<dbReference type="Gene3D" id="3.60.110.10">
    <property type="entry name" value="Carbon-nitrogen hydrolase"/>
    <property type="match status" value="1"/>
</dbReference>
<dbReference type="GO" id="GO:0009435">
    <property type="term" value="P:NAD+ biosynthetic process"/>
    <property type="evidence" value="ECO:0007669"/>
    <property type="project" value="UniProtKB-UniRule"/>
</dbReference>
<feature type="active site" description="Nucleophile; for glutaminase activity" evidence="7">
    <location>
        <position position="148"/>
    </location>
</feature>
<dbReference type="HAMAP" id="MF_02090">
    <property type="entry name" value="NadE_glutamine_dep"/>
    <property type="match status" value="1"/>
</dbReference>
<reference evidence="13 14" key="1">
    <citation type="journal article" date="2015" name="Microbiome">
        <title>Genomic resolution of linkages in carbon, nitrogen, and sulfur cycling among widespread estuary sediment bacteria.</title>
        <authorList>
            <person name="Baker B.J."/>
            <person name="Lazar C.S."/>
            <person name="Teske A.P."/>
            <person name="Dick G.J."/>
        </authorList>
    </citation>
    <scope>NUCLEOTIDE SEQUENCE [LARGE SCALE GENOMIC DNA]</scope>
    <source>
        <strain evidence="13">DG_24</strain>
    </source>
</reference>
<dbReference type="UniPathway" id="UPA00253">
    <property type="reaction ID" value="UER00334"/>
</dbReference>
<dbReference type="Proteomes" id="UP000052008">
    <property type="component" value="Unassembled WGS sequence"/>
</dbReference>
<dbReference type="NCBIfam" id="TIGR00552">
    <property type="entry name" value="nadE"/>
    <property type="match status" value="1"/>
</dbReference>
<dbReference type="Pfam" id="PF02540">
    <property type="entry name" value="NAD_synthase"/>
    <property type="match status" value="1"/>
</dbReference>
<dbReference type="SUPFAM" id="SSF56317">
    <property type="entry name" value="Carbon-nitrogen hydrolase"/>
    <property type="match status" value="1"/>
</dbReference>
<evidence type="ECO:0000256" key="6">
    <source>
        <dbReference type="ARBA" id="ARBA00023027"/>
    </source>
</evidence>
<feature type="active site" description="Proton acceptor; for glutaminase activity" evidence="7">
    <location>
        <position position="44"/>
    </location>
</feature>
<dbReference type="InterPro" id="IPR022310">
    <property type="entry name" value="NAD/GMP_synthase"/>
</dbReference>
<feature type="binding site" evidence="7">
    <location>
        <position position="414"/>
    </location>
    <ligand>
        <name>deamido-NAD(+)</name>
        <dbReference type="ChEBI" id="CHEBI:58437"/>
        <note>ligand shared between two neighboring subunits</note>
    </ligand>
</feature>
<comment type="similarity">
    <text evidence="10">Belongs to the NAD synthetase family.</text>
</comment>
<dbReference type="CDD" id="cd00553">
    <property type="entry name" value="NAD_synthase"/>
    <property type="match status" value="1"/>
</dbReference>
<feature type="binding site" evidence="7">
    <location>
        <position position="176"/>
    </location>
    <ligand>
        <name>L-glutamine</name>
        <dbReference type="ChEBI" id="CHEBI:58359"/>
    </ligand>
</feature>
<dbReference type="GO" id="GO:0005737">
    <property type="term" value="C:cytoplasm"/>
    <property type="evidence" value="ECO:0007669"/>
    <property type="project" value="InterPro"/>
</dbReference>
<dbReference type="PANTHER" id="PTHR23090">
    <property type="entry name" value="NH 3 /GLUTAMINE-DEPENDENT NAD + SYNTHETASE"/>
    <property type="match status" value="1"/>
</dbReference>
<keyword evidence="3 7" id="KW-0436">Ligase</keyword>
<evidence type="ECO:0000256" key="11">
    <source>
        <dbReference type="SAM" id="MobiDB-lite"/>
    </source>
</evidence>
<keyword evidence="5 7" id="KW-0067">ATP-binding</keyword>
<gene>
    <name evidence="7" type="primary">nadE</name>
    <name evidence="13" type="ORF">AMJ39_07055</name>
</gene>
<comment type="caution">
    <text evidence="7">Lacks conserved residue(s) required for the propagation of feature annotation.</text>
</comment>
<evidence type="ECO:0000256" key="2">
    <source>
        <dbReference type="ARBA" id="ARBA00007145"/>
    </source>
</evidence>
<dbReference type="InterPro" id="IPR003694">
    <property type="entry name" value="NAD_synthase"/>
</dbReference>
<dbReference type="STRING" id="1703770.AMJ39_07055"/>
<dbReference type="FunFam" id="3.40.50.620:FF:000106">
    <property type="entry name" value="Glutamine-dependent NAD(+) synthetase"/>
    <property type="match status" value="1"/>
</dbReference>